<dbReference type="OrthoDB" id="5986330at2759"/>
<gene>
    <name evidence="1" type="ORF">pdam_00018000</name>
</gene>
<sequence length="195" mass="22762">MNTVLISFSKHRLTPCGEVVLSAKYKNNVEEVKFFDVEPEGESVLRGNIYLVSQGGQVTNSELCWNGPVWLCNPEMWPEKLVPVKSKTSEEEAKVIRELLSLPSEKPELEWNVFDELLECHDLRRALHIQAWVQHFTTHRVHKGPLTSEDIQETKNWWIKRFLSQDSQKPHFEQTRQEINLVSNADRIFKCHGRI</sequence>
<proteinExistence type="predicted"/>
<dbReference type="EMBL" id="RCHS01003690">
    <property type="protein sequence ID" value="RMX40028.1"/>
    <property type="molecule type" value="Genomic_DNA"/>
</dbReference>
<dbReference type="Proteomes" id="UP000275408">
    <property type="component" value="Unassembled WGS sequence"/>
</dbReference>
<reference evidence="1 2" key="1">
    <citation type="journal article" date="2018" name="Sci. Rep.">
        <title>Comparative analysis of the Pocillopora damicornis genome highlights role of immune system in coral evolution.</title>
        <authorList>
            <person name="Cunning R."/>
            <person name="Bay R.A."/>
            <person name="Gillette P."/>
            <person name="Baker A.C."/>
            <person name="Traylor-Knowles N."/>
        </authorList>
    </citation>
    <scope>NUCLEOTIDE SEQUENCE [LARGE SCALE GENOMIC DNA]</scope>
    <source>
        <strain evidence="1">RSMAS</strain>
        <tissue evidence="1">Whole animal</tissue>
    </source>
</reference>
<evidence type="ECO:0000313" key="2">
    <source>
        <dbReference type="Proteomes" id="UP000275408"/>
    </source>
</evidence>
<evidence type="ECO:0000313" key="1">
    <source>
        <dbReference type="EMBL" id="RMX40028.1"/>
    </source>
</evidence>
<protein>
    <submittedName>
        <fullName evidence="1">Uncharacterized protein</fullName>
    </submittedName>
</protein>
<keyword evidence="2" id="KW-1185">Reference proteome</keyword>
<name>A0A3M6TFB9_POCDA</name>
<organism evidence="1 2">
    <name type="scientific">Pocillopora damicornis</name>
    <name type="common">Cauliflower coral</name>
    <name type="synonym">Millepora damicornis</name>
    <dbReference type="NCBI Taxonomy" id="46731"/>
    <lineage>
        <taxon>Eukaryota</taxon>
        <taxon>Metazoa</taxon>
        <taxon>Cnidaria</taxon>
        <taxon>Anthozoa</taxon>
        <taxon>Hexacorallia</taxon>
        <taxon>Scleractinia</taxon>
        <taxon>Astrocoeniina</taxon>
        <taxon>Pocilloporidae</taxon>
        <taxon>Pocillopora</taxon>
    </lineage>
</organism>
<comment type="caution">
    <text evidence="1">The sequence shown here is derived from an EMBL/GenBank/DDBJ whole genome shotgun (WGS) entry which is preliminary data.</text>
</comment>
<dbReference type="AlphaFoldDB" id="A0A3M6TFB9"/>
<accession>A0A3M6TFB9</accession>